<dbReference type="GO" id="GO:0006508">
    <property type="term" value="P:proteolysis"/>
    <property type="evidence" value="ECO:0007669"/>
    <property type="project" value="UniProtKB-KW"/>
</dbReference>
<dbReference type="InterPro" id="IPR001714">
    <property type="entry name" value="Pept_M24_MAP"/>
</dbReference>
<gene>
    <name evidence="9" type="primary">map_2</name>
    <name evidence="6" type="synonym">map</name>
    <name evidence="9" type="ORF">CLHUN_39930</name>
</gene>
<feature type="binding site" evidence="6">
    <location>
        <position position="128"/>
    </location>
    <ligand>
        <name>a divalent metal cation</name>
        <dbReference type="ChEBI" id="CHEBI:60240"/>
        <label>2</label>
        <note>catalytic</note>
    </ligand>
</feature>
<dbReference type="Pfam" id="PF00557">
    <property type="entry name" value="Peptidase_M24"/>
    <property type="match status" value="1"/>
</dbReference>
<evidence type="ECO:0000256" key="2">
    <source>
        <dbReference type="ARBA" id="ARBA00022438"/>
    </source>
</evidence>
<keyword evidence="4 6" id="KW-0479">Metal-binding</keyword>
<dbReference type="SUPFAM" id="SSF55920">
    <property type="entry name" value="Creatinase/aminopeptidase"/>
    <property type="match status" value="1"/>
</dbReference>
<feature type="binding site" evidence="6">
    <location>
        <position position="255"/>
    </location>
    <ligand>
        <name>a divalent metal cation</name>
        <dbReference type="ChEBI" id="CHEBI:60240"/>
        <label>1</label>
    </ligand>
</feature>
<dbReference type="Proteomes" id="UP000191554">
    <property type="component" value="Unassembled WGS sequence"/>
</dbReference>
<comment type="catalytic activity">
    <reaction evidence="6 7">
        <text>Release of N-terminal amino acids, preferentially methionine, from peptides and arylamides.</text>
        <dbReference type="EC" id="3.4.11.18"/>
    </reaction>
</comment>
<feature type="binding site" evidence="6">
    <location>
        <position position="117"/>
    </location>
    <ligand>
        <name>a divalent metal cation</name>
        <dbReference type="ChEBI" id="CHEBI:60240"/>
        <label>1</label>
    </ligand>
</feature>
<dbReference type="CDD" id="cd01086">
    <property type="entry name" value="MetAP1"/>
    <property type="match status" value="1"/>
</dbReference>
<dbReference type="PRINTS" id="PR00599">
    <property type="entry name" value="MAPEPTIDASE"/>
</dbReference>
<keyword evidence="3 6" id="KW-0645">Protease</keyword>
<feature type="binding site" evidence="6">
    <location>
        <position position="255"/>
    </location>
    <ligand>
        <name>a divalent metal cation</name>
        <dbReference type="ChEBI" id="CHEBI:60240"/>
        <label>2</label>
        <note>catalytic</note>
    </ligand>
</feature>
<dbReference type="EMBL" id="MZGX01000034">
    <property type="protein sequence ID" value="OPX42088.1"/>
    <property type="molecule type" value="Genomic_DNA"/>
</dbReference>
<dbReference type="EC" id="3.4.11.18" evidence="6 7"/>
<reference evidence="9 10" key="1">
    <citation type="submission" date="2017-03" db="EMBL/GenBank/DDBJ databases">
        <title>Genome sequence of Clostridium hungatei DSM 14427.</title>
        <authorList>
            <person name="Poehlein A."/>
            <person name="Daniel R."/>
        </authorList>
    </citation>
    <scope>NUCLEOTIDE SEQUENCE [LARGE SCALE GENOMIC DNA]</scope>
    <source>
        <strain evidence="9 10">DSM 14427</strain>
    </source>
</reference>
<evidence type="ECO:0000259" key="8">
    <source>
        <dbReference type="Pfam" id="PF00557"/>
    </source>
</evidence>
<evidence type="ECO:0000313" key="10">
    <source>
        <dbReference type="Proteomes" id="UP000191554"/>
    </source>
</evidence>
<dbReference type="HAMAP" id="MF_01974">
    <property type="entry name" value="MetAP_1"/>
    <property type="match status" value="1"/>
</dbReference>
<keyword evidence="2 6" id="KW-0031">Aminopeptidase</keyword>
<sequence>MLNDEFTAVLESYKLQGYIIPHPSIVKTPEQIEGIRQSGKITSAILDLLEKEIRPGVTTAGIDKLVYDYTTEHGAIPAPLNYNGFPRSVCTSVNNVVCHGIPSDRAVLKPGDIINVDVSTILDGFFSDASRMYLVGEVTPSARRLVEITKECLELGTEQVRAFGATNDIGRAIEPFANRNGYTVVRDLGGHGVGVKFHEEPHIDHFERPGKGFLMLPGMVFTIEPMINEGGYSVKIGRDKWTVTTRDGSLSAQWEYTVAVTKTGYEILAR</sequence>
<dbReference type="PANTHER" id="PTHR43330:SF8">
    <property type="entry name" value="METHIONINE AMINOPEPTIDASE 1D, MITOCHONDRIAL"/>
    <property type="match status" value="1"/>
</dbReference>
<name>A0A1V4SE00_RUMHU</name>
<comment type="caution">
    <text evidence="9">The sequence shown here is derived from an EMBL/GenBank/DDBJ whole genome shotgun (WGS) entry which is preliminary data.</text>
</comment>
<dbReference type="RefSeq" id="WP_242656574.1">
    <property type="nucleotide sequence ID" value="NZ_MZGX01000034.1"/>
</dbReference>
<evidence type="ECO:0000256" key="4">
    <source>
        <dbReference type="ARBA" id="ARBA00022723"/>
    </source>
</evidence>
<evidence type="ECO:0000256" key="1">
    <source>
        <dbReference type="ARBA" id="ARBA00002521"/>
    </source>
</evidence>
<organism evidence="9 10">
    <name type="scientific">Ruminiclostridium hungatei</name>
    <name type="common">Clostridium hungatei</name>
    <dbReference type="NCBI Taxonomy" id="48256"/>
    <lineage>
        <taxon>Bacteria</taxon>
        <taxon>Bacillati</taxon>
        <taxon>Bacillota</taxon>
        <taxon>Clostridia</taxon>
        <taxon>Eubacteriales</taxon>
        <taxon>Oscillospiraceae</taxon>
        <taxon>Ruminiclostridium</taxon>
    </lineage>
</organism>
<evidence type="ECO:0000256" key="3">
    <source>
        <dbReference type="ARBA" id="ARBA00022670"/>
    </source>
</evidence>
<dbReference type="STRING" id="48256.CLHUN_39930"/>
<feature type="domain" description="Peptidase M24" evidence="8">
    <location>
        <begin position="33"/>
        <end position="262"/>
    </location>
</feature>
<dbReference type="Gene3D" id="3.90.230.10">
    <property type="entry name" value="Creatinase/methionine aminopeptidase superfamily"/>
    <property type="match status" value="1"/>
</dbReference>
<dbReference type="AlphaFoldDB" id="A0A1V4SE00"/>
<dbReference type="InterPro" id="IPR002467">
    <property type="entry name" value="Pept_M24A_MAP1"/>
</dbReference>
<comment type="similarity">
    <text evidence="6">Belongs to the peptidase M24A family. Methionine aminopeptidase type 1 subfamily.</text>
</comment>
<dbReference type="GO" id="GO:0070006">
    <property type="term" value="F:metalloaminopeptidase activity"/>
    <property type="evidence" value="ECO:0007669"/>
    <property type="project" value="UniProtKB-UniRule"/>
</dbReference>
<evidence type="ECO:0000256" key="6">
    <source>
        <dbReference type="HAMAP-Rule" id="MF_01974"/>
    </source>
</evidence>
<feature type="binding site" evidence="6">
    <location>
        <position position="99"/>
    </location>
    <ligand>
        <name>substrate</name>
    </ligand>
</feature>
<dbReference type="InterPro" id="IPR036005">
    <property type="entry name" value="Creatinase/aminopeptidase-like"/>
</dbReference>
<dbReference type="PANTHER" id="PTHR43330">
    <property type="entry name" value="METHIONINE AMINOPEPTIDASE"/>
    <property type="match status" value="1"/>
</dbReference>
<dbReference type="GO" id="GO:0004239">
    <property type="term" value="F:initiator methionyl aminopeptidase activity"/>
    <property type="evidence" value="ECO:0007669"/>
    <property type="project" value="UniProtKB-UniRule"/>
</dbReference>
<dbReference type="InterPro" id="IPR000994">
    <property type="entry name" value="Pept_M24"/>
</dbReference>
<feature type="binding site" evidence="6">
    <location>
        <position position="224"/>
    </location>
    <ligand>
        <name>a divalent metal cation</name>
        <dbReference type="ChEBI" id="CHEBI:60240"/>
        <label>2</label>
        <note>catalytic</note>
    </ligand>
</feature>
<accession>A0A1V4SE00</accession>
<dbReference type="NCBIfam" id="TIGR00500">
    <property type="entry name" value="met_pdase_I"/>
    <property type="match status" value="1"/>
</dbReference>
<evidence type="ECO:0000256" key="5">
    <source>
        <dbReference type="ARBA" id="ARBA00022801"/>
    </source>
</evidence>
<feature type="binding site" evidence="6">
    <location>
        <position position="191"/>
    </location>
    <ligand>
        <name>a divalent metal cation</name>
        <dbReference type="ChEBI" id="CHEBI:60240"/>
        <label>2</label>
        <note>catalytic</note>
    </ligand>
</feature>
<protein>
    <recommendedName>
        <fullName evidence="6 7">Methionine aminopeptidase</fullName>
        <shortName evidence="6">MAP</shortName>
        <shortName evidence="6">MetAP</shortName>
        <ecNumber evidence="6 7">3.4.11.18</ecNumber>
    </recommendedName>
    <alternativeName>
        <fullName evidence="6">Peptidase M</fullName>
    </alternativeName>
</protein>
<dbReference type="GO" id="GO:0046872">
    <property type="term" value="F:metal ion binding"/>
    <property type="evidence" value="ECO:0007669"/>
    <property type="project" value="UniProtKB-UniRule"/>
</dbReference>
<proteinExistence type="inferred from homology"/>
<feature type="binding site" evidence="6">
    <location>
        <position position="128"/>
    </location>
    <ligand>
        <name>a divalent metal cation</name>
        <dbReference type="ChEBI" id="CHEBI:60240"/>
        <label>1</label>
    </ligand>
</feature>
<feature type="binding site" evidence="6">
    <location>
        <position position="198"/>
    </location>
    <ligand>
        <name>substrate</name>
    </ligand>
</feature>
<comment type="subunit">
    <text evidence="6">Monomer.</text>
</comment>
<keyword evidence="10" id="KW-1185">Reference proteome</keyword>
<evidence type="ECO:0000313" key="9">
    <source>
        <dbReference type="EMBL" id="OPX42088.1"/>
    </source>
</evidence>
<comment type="cofactor">
    <cofactor evidence="6">
        <name>Co(2+)</name>
        <dbReference type="ChEBI" id="CHEBI:48828"/>
    </cofactor>
    <cofactor evidence="6">
        <name>Zn(2+)</name>
        <dbReference type="ChEBI" id="CHEBI:29105"/>
    </cofactor>
    <cofactor evidence="6">
        <name>Mn(2+)</name>
        <dbReference type="ChEBI" id="CHEBI:29035"/>
    </cofactor>
    <cofactor evidence="6">
        <name>Fe(2+)</name>
        <dbReference type="ChEBI" id="CHEBI:29033"/>
    </cofactor>
    <text evidence="6">Binds 2 divalent metal cations per subunit. Has a high-affinity and a low affinity metal-binding site. The true nature of the physiological cofactor is under debate. The enzyme is active with cobalt, zinc, manganese or divalent iron ions. Most likely, methionine aminopeptidases function as mononuclear Fe(2+)-metalloproteases under physiological conditions, and the catalytically relevant metal-binding site has been assigned to the histidine-containing high-affinity site.</text>
</comment>
<keyword evidence="5 6" id="KW-0378">Hydrolase</keyword>
<evidence type="ECO:0000256" key="7">
    <source>
        <dbReference type="RuleBase" id="RU003653"/>
    </source>
</evidence>
<comment type="function">
    <text evidence="1 6">Removes the N-terminal methionine from nascent proteins. The N-terminal methionine is often cleaved when the second residue in the primary sequence is small and uncharged (Met-Ala-, Cys, Gly, Pro, Ser, Thr, or Val). Requires deformylation of the N(alpha)-formylated initiator methionine before it can be hydrolyzed.</text>
</comment>